<evidence type="ECO:0000256" key="5">
    <source>
        <dbReference type="ARBA" id="ARBA00023004"/>
    </source>
</evidence>
<dbReference type="OrthoDB" id="9805828at2"/>
<dbReference type="InterPro" id="IPR036909">
    <property type="entry name" value="Cyt_c-like_dom_sf"/>
</dbReference>
<comment type="caution">
    <text evidence="8">The sequence shown here is derived from an EMBL/GenBank/DDBJ whole genome shotgun (WGS) entry which is preliminary data.</text>
</comment>
<protein>
    <submittedName>
        <fullName evidence="8">Cytochrome C</fullName>
    </submittedName>
</protein>
<dbReference type="Gene3D" id="1.10.760.10">
    <property type="entry name" value="Cytochrome c-like domain"/>
    <property type="match status" value="2"/>
</dbReference>
<proteinExistence type="predicted"/>
<organism evidence="8 9">
    <name type="scientific">Cohaesibacter celericrescens</name>
    <dbReference type="NCBI Taxonomy" id="2067669"/>
    <lineage>
        <taxon>Bacteria</taxon>
        <taxon>Pseudomonadati</taxon>
        <taxon>Pseudomonadota</taxon>
        <taxon>Alphaproteobacteria</taxon>
        <taxon>Hyphomicrobiales</taxon>
        <taxon>Cohaesibacteraceae</taxon>
    </lineage>
</organism>
<name>A0A2N5XTN6_9HYPH</name>
<dbReference type="PRINTS" id="PR00604">
    <property type="entry name" value="CYTCHRMECIAB"/>
</dbReference>
<dbReference type="EMBL" id="PKUQ01000014">
    <property type="protein sequence ID" value="PLW77840.1"/>
    <property type="molecule type" value="Genomic_DNA"/>
</dbReference>
<dbReference type="AlphaFoldDB" id="A0A2N5XTN6"/>
<feature type="domain" description="Cytochrome c" evidence="7">
    <location>
        <begin position="156"/>
        <end position="232"/>
    </location>
</feature>
<accession>A0A2N5XTN6</accession>
<sequence>MLILGSLVGHLGVSGPAWSQDLSPLEKAGQNSFKKCKACHQIGVGAKNRIGPQLNNLFGRKAADVVGFKYSIAIRRQGDDGLVWHADKLDAYIENPKNLVTGTRMNFAGIKDAEERIALLAYLRRFSDNPSDIPEADPTATDAEHDIDPAILALKGDPEYGEYLSSECATCHQTSGVDDGVPSIIAWPDEDFVIAMHAYKKKLRIHPVMQMVSGRLSDDEIAALAAYFGGLAPE</sequence>
<evidence type="ECO:0000256" key="1">
    <source>
        <dbReference type="ARBA" id="ARBA00022448"/>
    </source>
</evidence>
<dbReference type="PROSITE" id="PS51007">
    <property type="entry name" value="CYTC"/>
    <property type="match status" value="2"/>
</dbReference>
<keyword evidence="5 6" id="KW-0408">Iron</keyword>
<evidence type="ECO:0000256" key="4">
    <source>
        <dbReference type="ARBA" id="ARBA00022982"/>
    </source>
</evidence>
<dbReference type="GO" id="GO:0009055">
    <property type="term" value="F:electron transfer activity"/>
    <property type="evidence" value="ECO:0007669"/>
    <property type="project" value="InterPro"/>
</dbReference>
<dbReference type="InterPro" id="IPR002327">
    <property type="entry name" value="Cyt_c_1A/1B"/>
</dbReference>
<keyword evidence="1" id="KW-0813">Transport</keyword>
<dbReference type="InterPro" id="IPR009056">
    <property type="entry name" value="Cyt_c-like_dom"/>
</dbReference>
<evidence type="ECO:0000256" key="3">
    <source>
        <dbReference type="ARBA" id="ARBA00022723"/>
    </source>
</evidence>
<reference evidence="8 9" key="1">
    <citation type="submission" date="2018-01" db="EMBL/GenBank/DDBJ databases">
        <title>The draft genome sequence of Cohaesibacter sp. H1304.</title>
        <authorList>
            <person name="Wang N.-N."/>
            <person name="Du Z.-J."/>
        </authorList>
    </citation>
    <scope>NUCLEOTIDE SEQUENCE [LARGE SCALE GENOMIC DNA]</scope>
    <source>
        <strain evidence="8 9">H1304</strain>
    </source>
</reference>
<evidence type="ECO:0000259" key="7">
    <source>
        <dbReference type="PROSITE" id="PS51007"/>
    </source>
</evidence>
<evidence type="ECO:0000256" key="2">
    <source>
        <dbReference type="ARBA" id="ARBA00022617"/>
    </source>
</evidence>
<keyword evidence="9" id="KW-1185">Reference proteome</keyword>
<evidence type="ECO:0000256" key="6">
    <source>
        <dbReference type="PROSITE-ProRule" id="PRU00433"/>
    </source>
</evidence>
<keyword evidence="4" id="KW-0249">Electron transport</keyword>
<keyword evidence="2 6" id="KW-0349">Heme</keyword>
<evidence type="ECO:0000313" key="9">
    <source>
        <dbReference type="Proteomes" id="UP000234881"/>
    </source>
</evidence>
<feature type="domain" description="Cytochrome c" evidence="7">
    <location>
        <begin position="24"/>
        <end position="127"/>
    </location>
</feature>
<dbReference type="Pfam" id="PF00034">
    <property type="entry name" value="Cytochrom_C"/>
    <property type="match status" value="1"/>
</dbReference>
<evidence type="ECO:0000313" key="8">
    <source>
        <dbReference type="EMBL" id="PLW77840.1"/>
    </source>
</evidence>
<dbReference type="SUPFAM" id="SSF46626">
    <property type="entry name" value="Cytochrome c"/>
    <property type="match status" value="2"/>
</dbReference>
<dbReference type="GO" id="GO:0020037">
    <property type="term" value="F:heme binding"/>
    <property type="evidence" value="ECO:0007669"/>
    <property type="project" value="InterPro"/>
</dbReference>
<dbReference type="PANTHER" id="PTHR11961">
    <property type="entry name" value="CYTOCHROME C"/>
    <property type="match status" value="1"/>
</dbReference>
<keyword evidence="3 6" id="KW-0479">Metal-binding</keyword>
<dbReference type="Proteomes" id="UP000234881">
    <property type="component" value="Unassembled WGS sequence"/>
</dbReference>
<dbReference type="GO" id="GO:0046872">
    <property type="term" value="F:metal ion binding"/>
    <property type="evidence" value="ECO:0007669"/>
    <property type="project" value="UniProtKB-KW"/>
</dbReference>
<gene>
    <name evidence="8" type="ORF">C0081_07570</name>
</gene>